<dbReference type="PATRIC" id="fig|883066.3.peg.312"/>
<dbReference type="SMART" id="SM01101">
    <property type="entry name" value="CRISPR_assoc"/>
    <property type="match status" value="1"/>
</dbReference>
<keyword evidence="2" id="KW-1185">Reference proteome</keyword>
<dbReference type="CDD" id="cd09727">
    <property type="entry name" value="Cas6_I-E"/>
    <property type="match status" value="1"/>
</dbReference>
<dbReference type="eggNOG" id="ENOG5030BEK">
    <property type="taxonomic scope" value="Bacteria"/>
</dbReference>
<evidence type="ECO:0000313" key="1">
    <source>
        <dbReference type="EMBL" id="EKU95513.1"/>
    </source>
</evidence>
<name>K9EFU4_9ACTO</name>
<dbReference type="Gene3D" id="3.30.70.1200">
    <property type="entry name" value="Crispr-associated protein, domain 1"/>
    <property type="match status" value="1"/>
</dbReference>
<dbReference type="NCBIfam" id="TIGR01907">
    <property type="entry name" value="casE_Cse3"/>
    <property type="match status" value="1"/>
</dbReference>
<dbReference type="InterPro" id="IPR010179">
    <property type="entry name" value="CRISPR-assoc_prot_Cse3"/>
</dbReference>
<dbReference type="SUPFAM" id="SSF117987">
    <property type="entry name" value="CRISPR-associated protein"/>
    <property type="match status" value="2"/>
</dbReference>
<comment type="caution">
    <text evidence="1">The sequence shown here is derived from an EMBL/GenBank/DDBJ whole genome shotgun (WGS) entry which is preliminary data.</text>
</comment>
<dbReference type="Pfam" id="PF08798">
    <property type="entry name" value="CRISPR_assoc"/>
    <property type="match status" value="1"/>
</dbReference>
<protein>
    <submittedName>
        <fullName evidence="1">CRISPR-associated protein cas6/cse3/case, subtype I-e</fullName>
    </submittedName>
</protein>
<dbReference type="HOGENOM" id="CLU_080982_0_1_11"/>
<gene>
    <name evidence="1" type="ORF">HMPREF9233_00300</name>
</gene>
<dbReference type="STRING" id="202789.GCA_001457435_00378"/>
<dbReference type="Proteomes" id="UP000009888">
    <property type="component" value="Unassembled WGS sequence"/>
</dbReference>
<accession>K9EFU4</accession>
<organism evidence="1 2">
    <name type="scientific">Actinobaculum massiliense ACS-171-V-Col2</name>
    <dbReference type="NCBI Taxonomy" id="883066"/>
    <lineage>
        <taxon>Bacteria</taxon>
        <taxon>Bacillati</taxon>
        <taxon>Actinomycetota</taxon>
        <taxon>Actinomycetes</taxon>
        <taxon>Actinomycetales</taxon>
        <taxon>Actinomycetaceae</taxon>
        <taxon>Actinobaculum</taxon>
    </lineage>
</organism>
<sequence length="243" mass="27502">MTYFSSMLLNPALRTGRKLLGNPQAMHAAVMASFPPDAFGENDGRPLWRMDHDGETHRLYIVSSMEPDLRHIQEQAGWLNSSEPWKTVSYDRFLDNLMVGQEWTFRLTANPVKRIAPGKDSGRKRGKVLPHVTVEQQIAWLEGRASNAGFEVLDGANSAGVPFRQIAVTRREDSRFNRFSDLSNADPRPNRERHRDRVTIRRVQFEGNLRIIDVGAFRQTLTEGLGRAKAYGCGLMTLRPVNG</sequence>
<evidence type="ECO:0000313" key="2">
    <source>
        <dbReference type="Proteomes" id="UP000009888"/>
    </source>
</evidence>
<reference evidence="1 2" key="1">
    <citation type="submission" date="2012-09" db="EMBL/GenBank/DDBJ databases">
        <title>The Genome Sequence of Actinobaculum massiliae ACS-171-V-COL2.</title>
        <authorList>
            <consortium name="The Broad Institute Genome Sequencing Platform"/>
            <person name="Earl A."/>
            <person name="Ward D."/>
            <person name="Feldgarden M."/>
            <person name="Gevers D."/>
            <person name="Saerens B."/>
            <person name="Vaneechoutte M."/>
            <person name="Walker B."/>
            <person name="Young S.K."/>
            <person name="Zeng Q."/>
            <person name="Gargeya S."/>
            <person name="Fitzgerald M."/>
            <person name="Haas B."/>
            <person name="Abouelleil A."/>
            <person name="Alvarado L."/>
            <person name="Arachchi H.M."/>
            <person name="Berlin A."/>
            <person name="Chapman S.B."/>
            <person name="Goldberg J."/>
            <person name="Griggs A."/>
            <person name="Gujja S."/>
            <person name="Hansen M."/>
            <person name="Howarth C."/>
            <person name="Imamovic A."/>
            <person name="Larimer J."/>
            <person name="McCowen C."/>
            <person name="Montmayeur A."/>
            <person name="Murphy C."/>
            <person name="Neiman D."/>
            <person name="Pearson M."/>
            <person name="Priest M."/>
            <person name="Roberts A."/>
            <person name="Saif S."/>
            <person name="Shea T."/>
            <person name="Sisk P."/>
            <person name="Sykes S."/>
            <person name="Wortman J."/>
            <person name="Nusbaum C."/>
            <person name="Birren B."/>
        </authorList>
    </citation>
    <scope>NUCLEOTIDE SEQUENCE [LARGE SCALE GENOMIC DNA]</scope>
    <source>
        <strain evidence="2">ACS-171-V-Col2</strain>
    </source>
</reference>
<dbReference type="Gene3D" id="3.30.70.1210">
    <property type="entry name" value="Crispr-associated protein, domain 2"/>
    <property type="match status" value="1"/>
</dbReference>
<dbReference type="EMBL" id="AGWL01000002">
    <property type="protein sequence ID" value="EKU95513.1"/>
    <property type="molecule type" value="Genomic_DNA"/>
</dbReference>
<proteinExistence type="predicted"/>
<dbReference type="AlphaFoldDB" id="K9EFU4"/>